<dbReference type="SUPFAM" id="SSF52266">
    <property type="entry name" value="SGNH hydrolase"/>
    <property type="match status" value="1"/>
</dbReference>
<dbReference type="AlphaFoldDB" id="A0AAD7S8X8"/>
<evidence type="ECO:0000313" key="1">
    <source>
        <dbReference type="EMBL" id="KAJ8398140.1"/>
    </source>
</evidence>
<keyword evidence="2" id="KW-1185">Reference proteome</keyword>
<sequence>MPLIKRTHTRPLLTQTHTLALGLLSEQRLSDAKHILIHTGTNGLSTCRIDIAKALRQVAAKATQEPPAAKVTISTLLPRLDVPQQVIHSINAEVSRGCDLLPNVHPLTTTTSAITTSTTRCISTRRG</sequence>
<dbReference type="InterPro" id="IPR036514">
    <property type="entry name" value="SGNH_hydro_sf"/>
</dbReference>
<reference evidence="1" key="1">
    <citation type="journal article" date="2023" name="Science">
        <title>Genome structures resolve the early diversification of teleost fishes.</title>
        <authorList>
            <person name="Parey E."/>
            <person name="Louis A."/>
            <person name="Montfort J."/>
            <person name="Bouchez O."/>
            <person name="Roques C."/>
            <person name="Iampietro C."/>
            <person name="Lluch J."/>
            <person name="Castinel A."/>
            <person name="Donnadieu C."/>
            <person name="Desvignes T."/>
            <person name="Floi Bucao C."/>
            <person name="Jouanno E."/>
            <person name="Wen M."/>
            <person name="Mejri S."/>
            <person name="Dirks R."/>
            <person name="Jansen H."/>
            <person name="Henkel C."/>
            <person name="Chen W.J."/>
            <person name="Zahm M."/>
            <person name="Cabau C."/>
            <person name="Klopp C."/>
            <person name="Thompson A.W."/>
            <person name="Robinson-Rechavi M."/>
            <person name="Braasch I."/>
            <person name="Lecointre G."/>
            <person name="Bobe J."/>
            <person name="Postlethwait J.H."/>
            <person name="Berthelot C."/>
            <person name="Roest Crollius H."/>
            <person name="Guiguen Y."/>
        </authorList>
    </citation>
    <scope>NUCLEOTIDE SEQUENCE</scope>
    <source>
        <strain evidence="1">NC1722</strain>
    </source>
</reference>
<evidence type="ECO:0000313" key="2">
    <source>
        <dbReference type="Proteomes" id="UP001221898"/>
    </source>
</evidence>
<name>A0AAD7S8X8_9TELE</name>
<comment type="caution">
    <text evidence="1">The sequence shown here is derived from an EMBL/GenBank/DDBJ whole genome shotgun (WGS) entry which is preliminary data.</text>
</comment>
<proteinExistence type="predicted"/>
<dbReference type="EMBL" id="JAINUG010000092">
    <property type="protein sequence ID" value="KAJ8398140.1"/>
    <property type="molecule type" value="Genomic_DNA"/>
</dbReference>
<dbReference type="Proteomes" id="UP001221898">
    <property type="component" value="Unassembled WGS sequence"/>
</dbReference>
<dbReference type="Gene3D" id="3.40.50.1110">
    <property type="entry name" value="SGNH hydrolase"/>
    <property type="match status" value="1"/>
</dbReference>
<protein>
    <submittedName>
        <fullName evidence="1">Uncharacterized protein</fullName>
    </submittedName>
</protein>
<organism evidence="1 2">
    <name type="scientific">Aldrovandia affinis</name>
    <dbReference type="NCBI Taxonomy" id="143900"/>
    <lineage>
        <taxon>Eukaryota</taxon>
        <taxon>Metazoa</taxon>
        <taxon>Chordata</taxon>
        <taxon>Craniata</taxon>
        <taxon>Vertebrata</taxon>
        <taxon>Euteleostomi</taxon>
        <taxon>Actinopterygii</taxon>
        <taxon>Neopterygii</taxon>
        <taxon>Teleostei</taxon>
        <taxon>Notacanthiformes</taxon>
        <taxon>Halosauridae</taxon>
        <taxon>Aldrovandia</taxon>
    </lineage>
</organism>
<gene>
    <name evidence="1" type="ORF">AAFF_G00429840</name>
</gene>
<accession>A0AAD7S8X8</accession>